<dbReference type="PANTHER" id="PTHR11134">
    <property type="entry name" value="ADAPTOR COMPLEX SUBUNIT BETA FAMILY MEMBER"/>
    <property type="match status" value="1"/>
</dbReference>
<evidence type="ECO:0000256" key="2">
    <source>
        <dbReference type="ARBA" id="ARBA00006613"/>
    </source>
</evidence>
<evidence type="ECO:0000256" key="4">
    <source>
        <dbReference type="ARBA" id="ARBA00022927"/>
    </source>
</evidence>
<dbReference type="InterPro" id="IPR026739">
    <property type="entry name" value="AP_beta"/>
</dbReference>
<name>A0A4Z0A9Z3_9AGAM</name>
<keyword evidence="8" id="KW-1185">Reference proteome</keyword>
<comment type="caution">
    <text evidence="7">The sequence shown here is derived from an EMBL/GenBank/DDBJ whole genome shotgun (WGS) entry which is preliminary data.</text>
</comment>
<proteinExistence type="inferred from homology"/>
<evidence type="ECO:0000256" key="1">
    <source>
        <dbReference type="ARBA" id="ARBA00004308"/>
    </source>
</evidence>
<dbReference type="Proteomes" id="UP000298061">
    <property type="component" value="Unassembled WGS sequence"/>
</dbReference>
<evidence type="ECO:0000256" key="3">
    <source>
        <dbReference type="ARBA" id="ARBA00022448"/>
    </source>
</evidence>
<dbReference type="AlphaFoldDB" id="A0A4Z0A9Z3"/>
<sequence>MTPTLPPPSPNQPFWTISAVEAGELSLPVGLFVPTPYAAAKAAAPSLSFLLRHSVTYPLLTMLSSGPEVQYVALRNILLIIQRRPTVLKNDVKVFFCKYNDPIFVKLAKLEIMYRLAREENAREVLAELEECVFMCASPQPIIENSVRRYASEVDVDFVRRSVRSIGRLAIKVEPAADACIRALLGLIEHKVNYVVQEAVIVIKDIFRRYPGKYEGIIPTLCENLDVLDEPEAKAAMIWIIGQFADRIDNADELMDDLTYNFLEESTEVQLALVTAAVKLFVYKSTSETVKALVHKVLKWTTEQIDNPDLRDRGFMYWRLLAINPSVAGEIVLAEKPAINTDADRMDRGALDQLLLHTGTLGSIYHKNPEVRLRIMMDNRTCY</sequence>
<keyword evidence="5" id="KW-0472">Membrane</keyword>
<keyword evidence="3" id="KW-0813">Transport</keyword>
<gene>
    <name evidence="7" type="ORF">EWM64_g121</name>
</gene>
<reference evidence="7 8" key="1">
    <citation type="submission" date="2019-02" db="EMBL/GenBank/DDBJ databases">
        <title>Genome sequencing of the rare red list fungi Hericium alpestre (H. flagellum).</title>
        <authorList>
            <person name="Buettner E."/>
            <person name="Kellner H."/>
        </authorList>
    </citation>
    <scope>NUCLEOTIDE SEQUENCE [LARGE SCALE GENOMIC DNA]</scope>
    <source>
        <strain evidence="7 8">DSM 108284</strain>
    </source>
</reference>
<dbReference type="GO" id="GO:0016192">
    <property type="term" value="P:vesicle-mediated transport"/>
    <property type="evidence" value="ECO:0007669"/>
    <property type="project" value="InterPro"/>
</dbReference>
<dbReference type="InterPro" id="IPR016024">
    <property type="entry name" value="ARM-type_fold"/>
</dbReference>
<comment type="subcellular location">
    <subcellularLocation>
        <location evidence="1">Endomembrane system</location>
    </subcellularLocation>
</comment>
<dbReference type="EMBL" id="SFCI01000005">
    <property type="protein sequence ID" value="TFY83892.1"/>
    <property type="molecule type" value="Genomic_DNA"/>
</dbReference>
<evidence type="ECO:0000313" key="8">
    <source>
        <dbReference type="Proteomes" id="UP000298061"/>
    </source>
</evidence>
<dbReference type="OrthoDB" id="10254310at2759"/>
<dbReference type="GO" id="GO:0006886">
    <property type="term" value="P:intracellular protein transport"/>
    <property type="evidence" value="ECO:0007669"/>
    <property type="project" value="InterPro"/>
</dbReference>
<organism evidence="7 8">
    <name type="scientific">Hericium alpestre</name>
    <dbReference type="NCBI Taxonomy" id="135208"/>
    <lineage>
        <taxon>Eukaryota</taxon>
        <taxon>Fungi</taxon>
        <taxon>Dikarya</taxon>
        <taxon>Basidiomycota</taxon>
        <taxon>Agaricomycotina</taxon>
        <taxon>Agaricomycetes</taxon>
        <taxon>Russulales</taxon>
        <taxon>Hericiaceae</taxon>
        <taxon>Hericium</taxon>
    </lineage>
</organism>
<evidence type="ECO:0000313" key="7">
    <source>
        <dbReference type="EMBL" id="TFY83892.1"/>
    </source>
</evidence>
<dbReference type="Gene3D" id="1.25.10.10">
    <property type="entry name" value="Leucine-rich Repeat Variant"/>
    <property type="match status" value="1"/>
</dbReference>
<dbReference type="InterPro" id="IPR011989">
    <property type="entry name" value="ARM-like"/>
</dbReference>
<dbReference type="GO" id="GO:0012505">
    <property type="term" value="C:endomembrane system"/>
    <property type="evidence" value="ECO:0007669"/>
    <property type="project" value="UniProtKB-SubCell"/>
</dbReference>
<comment type="similarity">
    <text evidence="2">Belongs to the adaptor complexes large subunit family.</text>
</comment>
<protein>
    <recommendedName>
        <fullName evidence="6">Clathrin/coatomer adaptor adaptin-like N-terminal domain-containing protein</fullName>
    </recommendedName>
</protein>
<evidence type="ECO:0000256" key="5">
    <source>
        <dbReference type="ARBA" id="ARBA00023136"/>
    </source>
</evidence>
<dbReference type="SUPFAM" id="SSF48371">
    <property type="entry name" value="ARM repeat"/>
    <property type="match status" value="1"/>
</dbReference>
<accession>A0A4Z0A9Z3</accession>
<dbReference type="STRING" id="135208.A0A4Z0A9Z3"/>
<dbReference type="InterPro" id="IPR002553">
    <property type="entry name" value="Clathrin/coatomer_adapt-like_N"/>
</dbReference>
<evidence type="ECO:0000259" key="6">
    <source>
        <dbReference type="Pfam" id="PF01602"/>
    </source>
</evidence>
<feature type="domain" description="Clathrin/coatomer adaptor adaptin-like N-terminal" evidence="6">
    <location>
        <begin position="51"/>
        <end position="321"/>
    </location>
</feature>
<keyword evidence="4" id="KW-0653">Protein transport</keyword>
<dbReference type="Pfam" id="PF01602">
    <property type="entry name" value="Adaptin_N"/>
    <property type="match status" value="1"/>
</dbReference>
<dbReference type="GO" id="GO:0030117">
    <property type="term" value="C:membrane coat"/>
    <property type="evidence" value="ECO:0007669"/>
    <property type="project" value="InterPro"/>
</dbReference>